<proteinExistence type="predicted"/>
<evidence type="ECO:0000313" key="1">
    <source>
        <dbReference type="EMBL" id="CAJ1063352.1"/>
    </source>
</evidence>
<dbReference type="Proteomes" id="UP001178508">
    <property type="component" value="Chromosome 9"/>
</dbReference>
<sequence>MNPAHSLSHSYFLMPYNSLQPATPPSTKGVQLRHSQHVFNIHYEQLKSQDSPRKAAIYRFSIVSSITVVDGPICCGQSVTVCQFV</sequence>
<accession>A0AAV1FPG8</accession>
<gene>
    <name evidence="1" type="ORF">XNOV1_A018924</name>
</gene>
<evidence type="ECO:0000313" key="2">
    <source>
        <dbReference type="Proteomes" id="UP001178508"/>
    </source>
</evidence>
<protein>
    <submittedName>
        <fullName evidence="1">Uncharacterized protein</fullName>
    </submittedName>
</protein>
<dbReference type="EMBL" id="OY660872">
    <property type="protein sequence ID" value="CAJ1063352.1"/>
    <property type="molecule type" value="Genomic_DNA"/>
</dbReference>
<organism evidence="1 2">
    <name type="scientific">Xyrichtys novacula</name>
    <name type="common">Pearly razorfish</name>
    <name type="synonym">Hemipteronotus novacula</name>
    <dbReference type="NCBI Taxonomy" id="13765"/>
    <lineage>
        <taxon>Eukaryota</taxon>
        <taxon>Metazoa</taxon>
        <taxon>Chordata</taxon>
        <taxon>Craniata</taxon>
        <taxon>Vertebrata</taxon>
        <taxon>Euteleostomi</taxon>
        <taxon>Actinopterygii</taxon>
        <taxon>Neopterygii</taxon>
        <taxon>Teleostei</taxon>
        <taxon>Neoteleostei</taxon>
        <taxon>Acanthomorphata</taxon>
        <taxon>Eupercaria</taxon>
        <taxon>Labriformes</taxon>
        <taxon>Labridae</taxon>
        <taxon>Xyrichtys</taxon>
    </lineage>
</organism>
<keyword evidence="2" id="KW-1185">Reference proteome</keyword>
<dbReference type="AlphaFoldDB" id="A0AAV1FPG8"/>
<reference evidence="1" key="1">
    <citation type="submission" date="2023-08" db="EMBL/GenBank/DDBJ databases">
        <authorList>
            <person name="Alioto T."/>
            <person name="Alioto T."/>
            <person name="Gomez Garrido J."/>
        </authorList>
    </citation>
    <scope>NUCLEOTIDE SEQUENCE</scope>
</reference>
<name>A0AAV1FPG8_XYRNO</name>